<dbReference type="EMBL" id="UZAI01001651">
    <property type="protein sequence ID" value="VDO64059.1"/>
    <property type="molecule type" value="Genomic_DNA"/>
</dbReference>
<reference evidence="2 3" key="1">
    <citation type="submission" date="2018-11" db="EMBL/GenBank/DDBJ databases">
        <authorList>
            <consortium name="Pathogen Informatics"/>
        </authorList>
    </citation>
    <scope>NUCLEOTIDE SEQUENCE [LARGE SCALE GENOMIC DNA]</scope>
    <source>
        <strain evidence="2 3">Zambia</strain>
    </source>
</reference>
<feature type="domain" description="DUF6451" evidence="1">
    <location>
        <begin position="172"/>
        <end position="202"/>
    </location>
</feature>
<protein>
    <recommendedName>
        <fullName evidence="1">DUF6451 domain-containing protein</fullName>
    </recommendedName>
</protein>
<gene>
    <name evidence="2" type="ORF">SMRZ_LOCUS4997</name>
</gene>
<name>A0A183LMH2_9TREM</name>
<accession>A0A183LMH2</accession>
<dbReference type="Proteomes" id="UP000277204">
    <property type="component" value="Unassembled WGS sequence"/>
</dbReference>
<keyword evidence="3" id="KW-1185">Reference proteome</keyword>
<evidence type="ECO:0000313" key="3">
    <source>
        <dbReference type="Proteomes" id="UP000277204"/>
    </source>
</evidence>
<dbReference type="Pfam" id="PF20049">
    <property type="entry name" value="DUF6451"/>
    <property type="match status" value="1"/>
</dbReference>
<proteinExistence type="predicted"/>
<evidence type="ECO:0000313" key="2">
    <source>
        <dbReference type="EMBL" id="VDO64059.1"/>
    </source>
</evidence>
<organism evidence="2 3">
    <name type="scientific">Schistosoma margrebowiei</name>
    <dbReference type="NCBI Taxonomy" id="48269"/>
    <lineage>
        <taxon>Eukaryota</taxon>
        <taxon>Metazoa</taxon>
        <taxon>Spiralia</taxon>
        <taxon>Lophotrochozoa</taxon>
        <taxon>Platyhelminthes</taxon>
        <taxon>Trematoda</taxon>
        <taxon>Digenea</taxon>
        <taxon>Strigeidida</taxon>
        <taxon>Schistosomatoidea</taxon>
        <taxon>Schistosomatidae</taxon>
        <taxon>Schistosoma</taxon>
    </lineage>
</organism>
<evidence type="ECO:0000259" key="1">
    <source>
        <dbReference type="Pfam" id="PF20049"/>
    </source>
</evidence>
<dbReference type="InterPro" id="IPR045609">
    <property type="entry name" value="DUF6451"/>
</dbReference>
<dbReference type="AlphaFoldDB" id="A0A183LMH2"/>
<sequence>MPLLITRATIYLGTRSARTVWETGRVFRSLLSVKPLMLVHIYFETILACSKNNTGIINHEDFNTSEEAWNTIHTLDIIGQLPSSITTNPYTETNACEDIQCNSELCNSIPHHSLVRSKIVKYNTDRLTQITLDIDALLVVKTFPYPVSIIDNKGGSDANVKELIDKAQVALLQSNDVWNSKQLSFNIKVRIFNIYIQAVLSYGTETCRTTTTIIKTVQVFINSCLFNILNVH</sequence>